<dbReference type="PROSITE" id="PS50943">
    <property type="entry name" value="HTH_CROC1"/>
    <property type="match status" value="1"/>
</dbReference>
<dbReference type="Pfam" id="PF13560">
    <property type="entry name" value="HTH_31"/>
    <property type="match status" value="1"/>
</dbReference>
<evidence type="ECO:0000313" key="2">
    <source>
        <dbReference type="EMBL" id="GGQ64440.1"/>
    </source>
</evidence>
<dbReference type="Pfam" id="PF19054">
    <property type="entry name" value="DUF5753"/>
    <property type="match status" value="1"/>
</dbReference>
<evidence type="ECO:0000259" key="1">
    <source>
        <dbReference type="PROSITE" id="PS50943"/>
    </source>
</evidence>
<proteinExistence type="predicted"/>
<dbReference type="InterPro" id="IPR043917">
    <property type="entry name" value="DUF5753"/>
</dbReference>
<protein>
    <submittedName>
        <fullName evidence="2">Transcriptional regulator</fullName>
    </submittedName>
</protein>
<dbReference type="AlphaFoldDB" id="A0A918ETY7"/>
<dbReference type="GO" id="GO:0003677">
    <property type="term" value="F:DNA binding"/>
    <property type="evidence" value="ECO:0007669"/>
    <property type="project" value="InterPro"/>
</dbReference>
<comment type="caution">
    <text evidence="2">The sequence shown here is derived from an EMBL/GenBank/DDBJ whole genome shotgun (WGS) entry which is preliminary data.</text>
</comment>
<dbReference type="SMART" id="SM00530">
    <property type="entry name" value="HTH_XRE"/>
    <property type="match status" value="1"/>
</dbReference>
<organism evidence="2 3">
    <name type="scientific">Streptomyces ruber</name>
    <dbReference type="NCBI Taxonomy" id="83378"/>
    <lineage>
        <taxon>Bacteria</taxon>
        <taxon>Bacillati</taxon>
        <taxon>Actinomycetota</taxon>
        <taxon>Actinomycetes</taxon>
        <taxon>Kitasatosporales</taxon>
        <taxon>Streptomycetaceae</taxon>
        <taxon>Streptomyces</taxon>
    </lineage>
</organism>
<keyword evidence="3" id="KW-1185">Reference proteome</keyword>
<dbReference type="CDD" id="cd00093">
    <property type="entry name" value="HTH_XRE"/>
    <property type="match status" value="1"/>
</dbReference>
<dbReference type="InterPro" id="IPR010982">
    <property type="entry name" value="Lambda_DNA-bd_dom_sf"/>
</dbReference>
<dbReference type="EMBL" id="BMQK01000008">
    <property type="protein sequence ID" value="GGQ64440.1"/>
    <property type="molecule type" value="Genomic_DNA"/>
</dbReference>
<sequence>MRQARRPCQTPVMPNSPLVPTIRRRRLGACLRGFRSEAGLTLDSAAGAMGWKAPKLSKIESATQSIRPSEVGALLSVYGIEDAQVKEALGALAQDAGKKGWWQTYSAIVSPAYADYISLEADADTICAWSPLIIPGLLQTAAYARETIAGITTTRTPQEVAALTEVRMARQAVLSRPGTALELWAIIHEAALHQRFVVRPTTMREQLRRLLDASEMPSVTIQLMPPDSTAHPGVVGGFTVTAFPRPMPPVVLLENLNGATYVEGDDATPFAKAFERIRAAALPVEDSLARMAELEERHRK</sequence>
<dbReference type="SUPFAM" id="SSF47413">
    <property type="entry name" value="lambda repressor-like DNA-binding domains"/>
    <property type="match status" value="1"/>
</dbReference>
<accession>A0A918ETY7</accession>
<dbReference type="InterPro" id="IPR001387">
    <property type="entry name" value="Cro/C1-type_HTH"/>
</dbReference>
<name>A0A918ETY7_9ACTN</name>
<dbReference type="Gene3D" id="1.10.260.40">
    <property type="entry name" value="lambda repressor-like DNA-binding domains"/>
    <property type="match status" value="1"/>
</dbReference>
<feature type="domain" description="HTH cro/C1-type" evidence="1">
    <location>
        <begin position="31"/>
        <end position="85"/>
    </location>
</feature>
<reference evidence="2" key="2">
    <citation type="submission" date="2020-09" db="EMBL/GenBank/DDBJ databases">
        <authorList>
            <person name="Sun Q."/>
            <person name="Ohkuma M."/>
        </authorList>
    </citation>
    <scope>NUCLEOTIDE SEQUENCE</scope>
    <source>
        <strain evidence="2">JCM 3131</strain>
    </source>
</reference>
<dbReference type="Proteomes" id="UP000620156">
    <property type="component" value="Unassembled WGS sequence"/>
</dbReference>
<evidence type="ECO:0000313" key="3">
    <source>
        <dbReference type="Proteomes" id="UP000620156"/>
    </source>
</evidence>
<gene>
    <name evidence="2" type="ORF">GCM10010145_37860</name>
</gene>
<reference evidence="2" key="1">
    <citation type="journal article" date="2014" name="Int. J. Syst. Evol. Microbiol.">
        <title>Complete genome sequence of Corynebacterium casei LMG S-19264T (=DSM 44701T), isolated from a smear-ripened cheese.</title>
        <authorList>
            <consortium name="US DOE Joint Genome Institute (JGI-PGF)"/>
            <person name="Walter F."/>
            <person name="Albersmeier A."/>
            <person name="Kalinowski J."/>
            <person name="Ruckert C."/>
        </authorList>
    </citation>
    <scope>NUCLEOTIDE SEQUENCE</scope>
    <source>
        <strain evidence="2">JCM 3131</strain>
    </source>
</reference>